<dbReference type="SUPFAM" id="SSF46689">
    <property type="entry name" value="Homeodomain-like"/>
    <property type="match status" value="1"/>
</dbReference>
<evidence type="ECO:0000313" key="3">
    <source>
        <dbReference type="Proteomes" id="UP001301012"/>
    </source>
</evidence>
<name>A0ABT7E7N9_9FIRM</name>
<dbReference type="InterPro" id="IPR009057">
    <property type="entry name" value="Homeodomain-like_sf"/>
</dbReference>
<reference evidence="2 3" key="1">
    <citation type="submission" date="2023-05" db="EMBL/GenBank/DDBJ databases">
        <title>Rombocin, a short stable natural nisin variant, displays selective antimicrobial activity against Listeria monocytogenes and employs dual mode of action to kill target bacterial strains.</title>
        <authorList>
            <person name="Wambui J."/>
            <person name="Stephan R."/>
            <person name="Kuipers O.P."/>
        </authorList>
    </citation>
    <scope>NUCLEOTIDE SEQUENCE [LARGE SCALE GENOMIC DNA]</scope>
    <source>
        <strain evidence="2 3">RC002</strain>
    </source>
</reference>
<dbReference type="Pfam" id="PF08765">
    <property type="entry name" value="Mor"/>
    <property type="match status" value="1"/>
</dbReference>
<evidence type="ECO:0000259" key="1">
    <source>
        <dbReference type="Pfam" id="PF08765"/>
    </source>
</evidence>
<dbReference type="RefSeq" id="WP_284131922.1">
    <property type="nucleotide sequence ID" value="NZ_JASKYM010000002.1"/>
</dbReference>
<accession>A0ABT7E7N9</accession>
<feature type="domain" description="Mor transcription activator" evidence="1">
    <location>
        <begin position="21"/>
        <end position="84"/>
    </location>
</feature>
<sequence>MYEDVILEDFSEELVGFVDFIGIDKFIDICDKFGGDSIYFPKKSSVLRCSRNRKIRAMYDGYNIKNIAKEFGITREQVKNIIKE</sequence>
<evidence type="ECO:0000313" key="2">
    <source>
        <dbReference type="EMBL" id="MDK2562952.1"/>
    </source>
</evidence>
<organism evidence="2 3">
    <name type="scientific">Romboutsia sedimentorum</name>
    <dbReference type="NCBI Taxonomy" id="1368474"/>
    <lineage>
        <taxon>Bacteria</taxon>
        <taxon>Bacillati</taxon>
        <taxon>Bacillota</taxon>
        <taxon>Clostridia</taxon>
        <taxon>Peptostreptococcales</taxon>
        <taxon>Peptostreptococcaceae</taxon>
        <taxon>Romboutsia</taxon>
    </lineage>
</organism>
<dbReference type="Proteomes" id="UP001301012">
    <property type="component" value="Unassembled WGS sequence"/>
</dbReference>
<dbReference type="InterPro" id="IPR014875">
    <property type="entry name" value="Mor_transcription_activator"/>
</dbReference>
<keyword evidence="3" id="KW-1185">Reference proteome</keyword>
<proteinExistence type="predicted"/>
<protein>
    <submittedName>
        <fullName evidence="2">Mor transcription activator family protein</fullName>
    </submittedName>
</protein>
<comment type="caution">
    <text evidence="2">The sequence shown here is derived from an EMBL/GenBank/DDBJ whole genome shotgun (WGS) entry which is preliminary data.</text>
</comment>
<dbReference type="EMBL" id="JASKYM010000002">
    <property type="protein sequence ID" value="MDK2562952.1"/>
    <property type="molecule type" value="Genomic_DNA"/>
</dbReference>
<dbReference type="Gene3D" id="1.10.10.60">
    <property type="entry name" value="Homeodomain-like"/>
    <property type="match status" value="1"/>
</dbReference>
<gene>
    <name evidence="2" type="ORF">QOZ84_05300</name>
</gene>